<feature type="transmembrane region" description="Helical" evidence="5">
    <location>
        <begin position="6"/>
        <end position="35"/>
    </location>
</feature>
<dbReference type="Proteomes" id="UP000231962">
    <property type="component" value="Unassembled WGS sequence"/>
</dbReference>
<dbReference type="InterPro" id="IPR002781">
    <property type="entry name" value="TM_pro_TauE-like"/>
</dbReference>
<comment type="caution">
    <text evidence="7">The sequence shown here is derived from an EMBL/GenBank/DDBJ whole genome shotgun (WGS) entry which is preliminary data.</text>
</comment>
<feature type="transmembrane region" description="Helical" evidence="5">
    <location>
        <begin position="42"/>
        <end position="61"/>
    </location>
</feature>
<dbReference type="PANTHER" id="PTHR43701">
    <property type="entry name" value="MEMBRANE TRANSPORTER PROTEIN MJ0441-RELATED"/>
    <property type="match status" value="1"/>
</dbReference>
<dbReference type="EMBL" id="NPDY01000002">
    <property type="protein sequence ID" value="PJZ70871.1"/>
    <property type="molecule type" value="Genomic_DNA"/>
</dbReference>
<feature type="transmembrane region" description="Helical" evidence="5">
    <location>
        <begin position="249"/>
        <end position="267"/>
    </location>
</feature>
<evidence type="ECO:0000313" key="6">
    <source>
        <dbReference type="EMBL" id="PJZ70871.1"/>
    </source>
</evidence>
<dbReference type="InterPro" id="IPR051598">
    <property type="entry name" value="TSUP/Inactive_protease-like"/>
</dbReference>
<reference evidence="8 9" key="1">
    <citation type="submission" date="2017-07" db="EMBL/GenBank/DDBJ databases">
        <title>Leptospira spp. isolated from tropical soils.</title>
        <authorList>
            <person name="Thibeaux R."/>
            <person name="Iraola G."/>
            <person name="Ferres I."/>
            <person name="Bierque E."/>
            <person name="Girault D."/>
            <person name="Soupe-Gilbert M.-E."/>
            <person name="Picardeau M."/>
            <person name="Goarant C."/>
        </authorList>
    </citation>
    <scope>NUCLEOTIDE SEQUENCE [LARGE SCALE GENOMIC DNA]</scope>
    <source>
        <strain evidence="7 9">FH1-B-B1</strain>
        <strain evidence="6 8">FH1-B-C1</strain>
    </source>
</reference>
<dbReference type="Proteomes" id="UP000231990">
    <property type="component" value="Unassembled WGS sequence"/>
</dbReference>
<evidence type="ECO:0000313" key="8">
    <source>
        <dbReference type="Proteomes" id="UP000231962"/>
    </source>
</evidence>
<dbReference type="OrthoDB" id="8559161at2"/>
<accession>A0A2M9ZNX3</accession>
<proteinExistence type="inferred from homology"/>
<evidence type="ECO:0000256" key="4">
    <source>
        <dbReference type="ARBA" id="ARBA00023136"/>
    </source>
</evidence>
<organism evidence="7 9">
    <name type="scientific">Leptospira perolatii</name>
    <dbReference type="NCBI Taxonomy" id="2023191"/>
    <lineage>
        <taxon>Bacteria</taxon>
        <taxon>Pseudomonadati</taxon>
        <taxon>Spirochaetota</taxon>
        <taxon>Spirochaetia</taxon>
        <taxon>Leptospirales</taxon>
        <taxon>Leptospiraceae</taxon>
        <taxon>Leptospira</taxon>
    </lineage>
</organism>
<comment type="subcellular location">
    <subcellularLocation>
        <location evidence="5">Cell membrane</location>
        <topology evidence="5">Multi-pass membrane protein</topology>
    </subcellularLocation>
    <subcellularLocation>
        <location evidence="1">Membrane</location>
        <topology evidence="1">Multi-pass membrane protein</topology>
    </subcellularLocation>
</comment>
<dbReference type="Pfam" id="PF01925">
    <property type="entry name" value="TauE"/>
    <property type="match status" value="1"/>
</dbReference>
<feature type="transmembrane region" description="Helical" evidence="5">
    <location>
        <begin position="188"/>
        <end position="207"/>
    </location>
</feature>
<evidence type="ECO:0000256" key="5">
    <source>
        <dbReference type="RuleBase" id="RU363041"/>
    </source>
</evidence>
<feature type="transmembrane region" description="Helical" evidence="5">
    <location>
        <begin position="157"/>
        <end position="181"/>
    </location>
</feature>
<keyword evidence="4 5" id="KW-0472">Membrane</keyword>
<comment type="similarity">
    <text evidence="5">Belongs to the 4-toluene sulfonate uptake permease (TSUP) (TC 2.A.102) family.</text>
</comment>
<evidence type="ECO:0000256" key="2">
    <source>
        <dbReference type="ARBA" id="ARBA00022692"/>
    </source>
</evidence>
<gene>
    <name evidence="6" type="ORF">CH360_05020</name>
    <name evidence="7" type="ORF">CH373_06290</name>
</gene>
<keyword evidence="5" id="KW-1003">Cell membrane</keyword>
<feature type="transmembrane region" description="Helical" evidence="5">
    <location>
        <begin position="219"/>
        <end position="237"/>
    </location>
</feature>
<dbReference type="PANTHER" id="PTHR43701:SF2">
    <property type="entry name" value="MEMBRANE TRANSPORTER PROTEIN YJNA-RELATED"/>
    <property type="match status" value="1"/>
</dbReference>
<feature type="transmembrane region" description="Helical" evidence="5">
    <location>
        <begin position="98"/>
        <end position="122"/>
    </location>
</feature>
<dbReference type="EMBL" id="NPDZ01000003">
    <property type="protein sequence ID" value="PJZ73767.1"/>
    <property type="molecule type" value="Genomic_DNA"/>
</dbReference>
<dbReference type="RefSeq" id="WP_100712875.1">
    <property type="nucleotide sequence ID" value="NZ_NPDY01000002.1"/>
</dbReference>
<keyword evidence="2 5" id="KW-0812">Transmembrane</keyword>
<protein>
    <recommendedName>
        <fullName evidence="5">Probable membrane transporter protein</fullName>
    </recommendedName>
</protein>
<sequence>MLISGYIASFLMGTSLGLIGAGGSILTVPILFYLFGQDAMRATTNSLFVVGISALVGALFQARNGNINLKIGFFFAVPSFAGIYFARHFLLPSLPNNFLSGFGFTLTKPLLIMTVFAIVMVFSSRAMIRSGNQPSDEQSSESSTSFSGFVSIGLKGLLVGTITGFVGAGGGFLILPALVILLKFSIKLAVGTSLAIIAANSLFGFAISFPSVQFADCPLLLSICILGIGGMIFGQILSLKVNERTLKKGFGYTVLIIAILILWDQGLRF</sequence>
<keyword evidence="8" id="KW-1185">Reference proteome</keyword>
<keyword evidence="3 5" id="KW-1133">Transmembrane helix</keyword>
<evidence type="ECO:0000256" key="3">
    <source>
        <dbReference type="ARBA" id="ARBA00022989"/>
    </source>
</evidence>
<evidence type="ECO:0000313" key="9">
    <source>
        <dbReference type="Proteomes" id="UP000231990"/>
    </source>
</evidence>
<evidence type="ECO:0000256" key="1">
    <source>
        <dbReference type="ARBA" id="ARBA00004141"/>
    </source>
</evidence>
<evidence type="ECO:0000313" key="7">
    <source>
        <dbReference type="EMBL" id="PJZ73767.1"/>
    </source>
</evidence>
<dbReference type="GO" id="GO:0005886">
    <property type="term" value="C:plasma membrane"/>
    <property type="evidence" value="ECO:0007669"/>
    <property type="project" value="UniProtKB-SubCell"/>
</dbReference>
<feature type="transmembrane region" description="Helical" evidence="5">
    <location>
        <begin position="67"/>
        <end position="86"/>
    </location>
</feature>
<name>A0A2M9ZNX3_9LEPT</name>
<dbReference type="AlphaFoldDB" id="A0A2M9ZNX3"/>